<feature type="signal peptide" evidence="3">
    <location>
        <begin position="1"/>
        <end position="16"/>
    </location>
</feature>
<dbReference type="Pfam" id="PF00544">
    <property type="entry name" value="Pectate_lyase_4"/>
    <property type="match status" value="1"/>
</dbReference>
<comment type="caution">
    <text evidence="5">The sequence shown here is derived from an EMBL/GenBank/DDBJ whole genome shotgun (WGS) entry which is preliminary data.</text>
</comment>
<keyword evidence="6" id="KW-1185">Reference proteome</keyword>
<comment type="subcellular location">
    <subcellularLocation>
        <location evidence="2">Secreted</location>
    </subcellularLocation>
</comment>
<evidence type="ECO:0000313" key="6">
    <source>
        <dbReference type="Proteomes" id="UP001165653"/>
    </source>
</evidence>
<keyword evidence="2" id="KW-0964">Secreted</keyword>
<dbReference type="SUPFAM" id="SSF51126">
    <property type="entry name" value="Pectin lyase-like"/>
    <property type="match status" value="1"/>
</dbReference>
<evidence type="ECO:0000256" key="1">
    <source>
        <dbReference type="ARBA" id="ARBA00023239"/>
    </source>
</evidence>
<sequence>MRILVPFFLMITLLHAGPLGFASLDGGTDGGGDRKPVLVKTAEELRSAVERLDQPKERRDSTPRVIRLSGDIDLGELANEKSGKVLTKVGVIRPRSHTTLEGPPGGATLRGGTIELKGVENLIIRNLRFRDLWEEDPSGEYDEMGWDYIRISSAGKKGSRRVWVDHCDFGKVYDGQLDIIHGSDLVTISHCILSGGGQTQKKGMLIGNSSSENARAQDKGHLNVTIHDCWFKELSSRAPRLRHGNLHFFNNLVEHVGTATISVCGAATLVEGCVYRDCKVAVSNSHADDSKENNRGGITRVVDSLSLGKKPGPMADDNTGFRFNSVGGFEWNDPLKLPYPYQAKPAAEVEVSIQRDAGPK</sequence>
<protein>
    <recommendedName>
        <fullName evidence="4">Pectate lyase domain-containing protein</fullName>
    </recommendedName>
</protein>
<name>A0ABT3G3J0_9BACT</name>
<accession>A0ABT3G3J0</accession>
<dbReference type="SMART" id="SM00656">
    <property type="entry name" value="Amb_all"/>
    <property type="match status" value="1"/>
</dbReference>
<feature type="domain" description="Pectate lyase" evidence="4">
    <location>
        <begin position="42"/>
        <end position="281"/>
    </location>
</feature>
<gene>
    <name evidence="5" type="ORF">OJ996_10740</name>
</gene>
<evidence type="ECO:0000256" key="3">
    <source>
        <dbReference type="SAM" id="SignalP"/>
    </source>
</evidence>
<feature type="chain" id="PRO_5046192281" description="Pectate lyase domain-containing protein" evidence="3">
    <location>
        <begin position="17"/>
        <end position="360"/>
    </location>
</feature>
<dbReference type="PANTHER" id="PTHR31683">
    <property type="entry name" value="PECTATE LYASE 18-RELATED"/>
    <property type="match status" value="1"/>
</dbReference>
<dbReference type="Proteomes" id="UP001165653">
    <property type="component" value="Unassembled WGS sequence"/>
</dbReference>
<keyword evidence="3" id="KW-0732">Signal</keyword>
<dbReference type="EMBL" id="JAPDDR010000005">
    <property type="protein sequence ID" value="MCW1914054.1"/>
    <property type="molecule type" value="Genomic_DNA"/>
</dbReference>
<organism evidence="5 6">
    <name type="scientific">Luteolibacter rhizosphaerae</name>
    <dbReference type="NCBI Taxonomy" id="2989719"/>
    <lineage>
        <taxon>Bacteria</taxon>
        <taxon>Pseudomonadati</taxon>
        <taxon>Verrucomicrobiota</taxon>
        <taxon>Verrucomicrobiia</taxon>
        <taxon>Verrucomicrobiales</taxon>
        <taxon>Verrucomicrobiaceae</taxon>
        <taxon>Luteolibacter</taxon>
    </lineage>
</organism>
<keyword evidence="2" id="KW-0624">Polysaccharide degradation</keyword>
<dbReference type="InterPro" id="IPR002022">
    <property type="entry name" value="Pec_lyase"/>
</dbReference>
<proteinExistence type="inferred from homology"/>
<dbReference type="InterPro" id="IPR011050">
    <property type="entry name" value="Pectin_lyase_fold/virulence"/>
</dbReference>
<evidence type="ECO:0000313" key="5">
    <source>
        <dbReference type="EMBL" id="MCW1914054.1"/>
    </source>
</evidence>
<keyword evidence="1 2" id="KW-0456">Lyase</keyword>
<comment type="similarity">
    <text evidence="2">Belongs to the polysaccharide lyase 1 family.</text>
</comment>
<dbReference type="InterPro" id="IPR012334">
    <property type="entry name" value="Pectin_lyas_fold"/>
</dbReference>
<reference evidence="5" key="1">
    <citation type="submission" date="2022-10" db="EMBL/GenBank/DDBJ databases">
        <title>Luteolibacter sp. GHJ8, whole genome shotgun sequencing project.</title>
        <authorList>
            <person name="Zhao G."/>
            <person name="Shen L."/>
        </authorList>
    </citation>
    <scope>NUCLEOTIDE SEQUENCE</scope>
    <source>
        <strain evidence="5">GHJ8</strain>
    </source>
</reference>
<dbReference type="InterPro" id="IPR045032">
    <property type="entry name" value="PEL"/>
</dbReference>
<keyword evidence="2" id="KW-0119">Carbohydrate metabolism</keyword>
<evidence type="ECO:0000259" key="4">
    <source>
        <dbReference type="SMART" id="SM00656"/>
    </source>
</evidence>
<dbReference type="Gene3D" id="2.160.20.10">
    <property type="entry name" value="Single-stranded right-handed beta-helix, Pectin lyase-like"/>
    <property type="match status" value="1"/>
</dbReference>
<evidence type="ECO:0000256" key="2">
    <source>
        <dbReference type="RuleBase" id="RU361173"/>
    </source>
</evidence>
<dbReference type="PANTHER" id="PTHR31683:SF18">
    <property type="entry name" value="PECTATE LYASE 21-RELATED"/>
    <property type="match status" value="1"/>
</dbReference>